<dbReference type="EMBL" id="MASW01000001">
    <property type="protein sequence ID" value="PXY32681.1"/>
    <property type="molecule type" value="Genomic_DNA"/>
</dbReference>
<evidence type="ECO:0000256" key="3">
    <source>
        <dbReference type="ARBA" id="ARBA00023295"/>
    </source>
</evidence>
<protein>
    <recommendedName>
        <fullName evidence="8">Glycosyl hydrolase family 43</fullName>
    </recommendedName>
</protein>
<accession>A0A2V4BC99</accession>
<dbReference type="PANTHER" id="PTHR42812">
    <property type="entry name" value="BETA-XYLOSIDASE"/>
    <property type="match status" value="1"/>
</dbReference>
<keyword evidence="2 4" id="KW-0378">Hydrolase</keyword>
<evidence type="ECO:0000256" key="2">
    <source>
        <dbReference type="ARBA" id="ARBA00022801"/>
    </source>
</evidence>
<evidence type="ECO:0000256" key="4">
    <source>
        <dbReference type="RuleBase" id="RU361187"/>
    </source>
</evidence>
<feature type="signal peptide" evidence="5">
    <location>
        <begin position="1"/>
        <end position="22"/>
    </location>
</feature>
<gene>
    <name evidence="6" type="ORF">BAY60_03120</name>
</gene>
<keyword evidence="5" id="KW-0732">Signal</keyword>
<dbReference type="PANTHER" id="PTHR42812:SF5">
    <property type="entry name" value="ENDO-ARABINASE"/>
    <property type="match status" value="1"/>
</dbReference>
<comment type="similarity">
    <text evidence="1 4">Belongs to the glycosyl hydrolase 43 family.</text>
</comment>
<dbReference type="AlphaFoldDB" id="A0A2V4BC99"/>
<dbReference type="Pfam" id="PF04616">
    <property type="entry name" value="Glyco_hydro_43"/>
    <property type="match status" value="1"/>
</dbReference>
<dbReference type="InterPro" id="IPR023296">
    <property type="entry name" value="Glyco_hydro_beta-prop_sf"/>
</dbReference>
<name>A0A2V4BC99_9PSEU</name>
<feature type="chain" id="PRO_5016032981" description="Glycosyl hydrolase family 43" evidence="5">
    <location>
        <begin position="23"/>
        <end position="304"/>
    </location>
</feature>
<dbReference type="InterPro" id="IPR006710">
    <property type="entry name" value="Glyco_hydro_43"/>
</dbReference>
<evidence type="ECO:0000313" key="6">
    <source>
        <dbReference type="EMBL" id="PXY32681.1"/>
    </source>
</evidence>
<keyword evidence="7" id="KW-1185">Reference proteome</keyword>
<sequence length="304" mass="32600">MTTLTAAGSLLLTLLGIPPAPASKTAPRPQLAENFPDPEVSRFGGWQYGYATGSKQQRVPYAMADAGGHNWRLLGDALPTPPAWAAPDVGAWAPDVSRRPRGDYLMYFSMARAGDRLMCLGAALAPTPAGPFQPVGREPLLCQPELHGTIDPASFVRSDGSRYLLYKTDSHPARIWLRPTTPDGLRLAGPAVELLRADRPHEDGVVEAPVLVERPSAFVLLYAANDFRSRAYQTRYATAPTLGGPYTKAGRALLTTDSVGVRSPGGADVAGHRLYFHGWLPGAKSVRALYGAPLRWDGPRPVAG</sequence>
<dbReference type="GO" id="GO:0005975">
    <property type="term" value="P:carbohydrate metabolic process"/>
    <property type="evidence" value="ECO:0007669"/>
    <property type="project" value="InterPro"/>
</dbReference>
<dbReference type="Gene3D" id="2.115.10.20">
    <property type="entry name" value="Glycosyl hydrolase domain, family 43"/>
    <property type="match status" value="1"/>
</dbReference>
<dbReference type="Proteomes" id="UP000249915">
    <property type="component" value="Unassembled WGS sequence"/>
</dbReference>
<dbReference type="GO" id="GO:0004553">
    <property type="term" value="F:hydrolase activity, hydrolyzing O-glycosyl compounds"/>
    <property type="evidence" value="ECO:0007669"/>
    <property type="project" value="InterPro"/>
</dbReference>
<evidence type="ECO:0000256" key="5">
    <source>
        <dbReference type="SAM" id="SignalP"/>
    </source>
</evidence>
<dbReference type="CDD" id="cd08999">
    <property type="entry name" value="GH43_ABN-like"/>
    <property type="match status" value="1"/>
</dbReference>
<evidence type="ECO:0008006" key="8">
    <source>
        <dbReference type="Google" id="ProtNLM"/>
    </source>
</evidence>
<dbReference type="SUPFAM" id="SSF75005">
    <property type="entry name" value="Arabinanase/levansucrase/invertase"/>
    <property type="match status" value="1"/>
</dbReference>
<evidence type="ECO:0000313" key="7">
    <source>
        <dbReference type="Proteomes" id="UP000249915"/>
    </source>
</evidence>
<comment type="caution">
    <text evidence="6">The sequence shown here is derived from an EMBL/GenBank/DDBJ whole genome shotgun (WGS) entry which is preliminary data.</text>
</comment>
<keyword evidence="3 4" id="KW-0326">Glycosidase</keyword>
<evidence type="ECO:0000256" key="1">
    <source>
        <dbReference type="ARBA" id="ARBA00009865"/>
    </source>
</evidence>
<reference evidence="6 7" key="1">
    <citation type="submission" date="2016-07" db="EMBL/GenBank/DDBJ databases">
        <title>Draft genome sequence of Prauserella muralis DSM 45305, isolated from a mould-covered wall in an indoor environment.</title>
        <authorList>
            <person name="Ruckert C."/>
            <person name="Albersmeier A."/>
            <person name="Jiang C.-L."/>
            <person name="Jiang Y."/>
            <person name="Kalinowski J."/>
            <person name="Schneider O."/>
            <person name="Winkler A."/>
            <person name="Zotchev S.B."/>
        </authorList>
    </citation>
    <scope>NUCLEOTIDE SEQUENCE [LARGE SCALE GENOMIC DNA]</scope>
    <source>
        <strain evidence="6 7">DSM 45305</strain>
    </source>
</reference>
<organism evidence="6 7">
    <name type="scientific">Prauserella muralis</name>
    <dbReference type="NCBI Taxonomy" id="588067"/>
    <lineage>
        <taxon>Bacteria</taxon>
        <taxon>Bacillati</taxon>
        <taxon>Actinomycetota</taxon>
        <taxon>Actinomycetes</taxon>
        <taxon>Pseudonocardiales</taxon>
        <taxon>Pseudonocardiaceae</taxon>
        <taxon>Prauserella</taxon>
    </lineage>
</organism>
<dbReference type="InterPro" id="IPR051795">
    <property type="entry name" value="Glycosyl_Hydrlase_43"/>
</dbReference>
<proteinExistence type="inferred from homology"/>